<name>A0A9Q9DXF4_CURCL</name>
<dbReference type="Pfam" id="PF18317">
    <property type="entry name" value="SDH_C"/>
    <property type="match status" value="1"/>
</dbReference>
<dbReference type="Pfam" id="PF01487">
    <property type="entry name" value="DHquinase_I"/>
    <property type="match status" value="1"/>
</dbReference>
<dbReference type="InterPro" id="IPR006151">
    <property type="entry name" value="Shikm_DH/Glu-tRNA_Rdtase"/>
</dbReference>
<dbReference type="Pfam" id="PF08501">
    <property type="entry name" value="Shikimate_dh_N"/>
    <property type="match status" value="1"/>
</dbReference>
<dbReference type="AlphaFoldDB" id="A0A9Q9DXF4"/>
<proteinExistence type="inferred from homology"/>
<dbReference type="InterPro" id="IPR046346">
    <property type="entry name" value="Aminoacid_DH-like_N_sf"/>
</dbReference>
<dbReference type="SUPFAM" id="SSF51735">
    <property type="entry name" value="NAD(P)-binding Rossmann-fold domains"/>
    <property type="match status" value="1"/>
</dbReference>
<dbReference type="CDD" id="cd01065">
    <property type="entry name" value="NAD_bind_Shikimate_DH"/>
    <property type="match status" value="1"/>
</dbReference>
<dbReference type="GO" id="GO:0004764">
    <property type="term" value="F:shikimate 3-dehydrogenase (NADP+) activity"/>
    <property type="evidence" value="ECO:0007669"/>
    <property type="project" value="InterPro"/>
</dbReference>
<dbReference type="PRINTS" id="PR01100">
    <property type="entry name" value="SHIKIMTKNASE"/>
</dbReference>
<dbReference type="SUPFAM" id="SSF51569">
    <property type="entry name" value="Aldolase"/>
    <property type="match status" value="1"/>
</dbReference>
<sequence length="825" mass="91185">MRLRLQDSQPCGGLYRGRDHAGSTPEQEDIGSLFPRPRRTYSPDASILLVGLRGTGRSTLALVASTSLRFRLVDSDRIFHGKYGQTRAAYAATHGSNEYRRQDVELLRSILQEHPKGAVIVCGSASVEGAGQDLVRDFSISHPVIFILRDASDISQYIGSCSEAVISDLIDRSSMAFRNVSNLEFYNLSESSVATHNKYHTTRPSLLLKSVEKDFLQWCFSTRQRVTGVYIDKAQHSLSSVPLEKRVFTYCLSLPIEQASSFAEQTIETDILADAVELQIDIAPLCSAKGFDQAVATQITRQYFVTRRSFQLPIVLHIILPVADKSQAFLARRVYLEVVAHALRLAPDYLTVDFHLDDLEISKIQLARGHTRIIGHYLESLPSSSHWCSPQTSFILKRMERSHCDIARLCKTATSRTDNQSIQEFIHSVKFSGQVDIPVIAYNTGRLGRPSCVLNQILTPITHPILKGGIQHSGNDSDWLLTIQELQSALCSSYTFEPQFFGILGADVLSSLSPAMHNSAFQAFQLPHKYLTFQSSSLNELKRLVRDNNFGGASVTAPFKQEIISVLDFLSQSSRAIGAINTLLPLRTGGLGGLLSRHETGPIVALYGDNTDWIGIFNCVRQHLSPVNAIQTNTTALVIGAGGMAHACVYSMIRLGIQKIFVCNRTEERARELANRFSGKTYSTDHTSIDDLSVQDVSDVPLCGPADIQVISSQQSTWPIAIDPPTVIVSCVPSSAQIGPTSLAIPDQWFVHKTGGVVIDLSYDTPETPLMKQAQNFSNRGWIAVQGLEVLPEQGIAQFELFTGRRAPENVMRSQIMRRYTGLAQ</sequence>
<evidence type="ECO:0000259" key="5">
    <source>
        <dbReference type="Pfam" id="PF08501"/>
    </source>
</evidence>
<dbReference type="InterPro" id="IPR013785">
    <property type="entry name" value="Aldolase_TIM"/>
</dbReference>
<evidence type="ECO:0000256" key="2">
    <source>
        <dbReference type="ARBA" id="ARBA00009349"/>
    </source>
</evidence>
<feature type="domain" description="Shikimate dehydrogenase substrate binding N-terminal" evidence="5">
    <location>
        <begin position="503"/>
        <end position="583"/>
    </location>
</feature>
<dbReference type="InterPro" id="IPR022893">
    <property type="entry name" value="Shikimate_DH_fam"/>
</dbReference>
<evidence type="ECO:0008006" key="9">
    <source>
        <dbReference type="Google" id="ProtNLM"/>
    </source>
</evidence>
<dbReference type="Pfam" id="PF01202">
    <property type="entry name" value="SKI"/>
    <property type="match status" value="1"/>
</dbReference>
<feature type="domain" description="Quinate/shikimate 5-dehydrogenase/glutamyl-tRNA reductase" evidence="4">
    <location>
        <begin position="633"/>
        <end position="685"/>
    </location>
</feature>
<dbReference type="OrthoDB" id="4415835at2759"/>
<dbReference type="SUPFAM" id="SSF53223">
    <property type="entry name" value="Aminoacid dehydrogenase-like, N-terminal domain"/>
    <property type="match status" value="1"/>
</dbReference>
<dbReference type="InterPro" id="IPR041121">
    <property type="entry name" value="SDH_C"/>
</dbReference>
<dbReference type="InterPro" id="IPR031322">
    <property type="entry name" value="Shikimate/glucono_kinase"/>
</dbReference>
<keyword evidence="8" id="KW-1185">Reference proteome</keyword>
<comment type="similarity">
    <text evidence="2">In the N-terminal section; belongs to the shikimate kinase family.</text>
</comment>
<dbReference type="GO" id="GO:0003855">
    <property type="term" value="F:3-dehydroquinate dehydratase activity"/>
    <property type="evidence" value="ECO:0007669"/>
    <property type="project" value="InterPro"/>
</dbReference>
<gene>
    <name evidence="7" type="ORF">yc1106_10156</name>
</gene>
<evidence type="ECO:0000256" key="1">
    <source>
        <dbReference type="ARBA" id="ARBA00006477"/>
    </source>
</evidence>
<evidence type="ECO:0000313" key="8">
    <source>
        <dbReference type="Proteomes" id="UP001056012"/>
    </source>
</evidence>
<reference evidence="7" key="1">
    <citation type="submission" date="2021-12" db="EMBL/GenBank/DDBJ databases">
        <title>Curvularia clavata genome.</title>
        <authorList>
            <person name="Cao Y."/>
        </authorList>
    </citation>
    <scope>NUCLEOTIDE SEQUENCE</scope>
    <source>
        <strain evidence="7">Yc1106</strain>
    </source>
</reference>
<dbReference type="InterPro" id="IPR027417">
    <property type="entry name" value="P-loop_NTPase"/>
</dbReference>
<dbReference type="PANTHER" id="PTHR21089">
    <property type="entry name" value="SHIKIMATE DEHYDROGENASE"/>
    <property type="match status" value="1"/>
</dbReference>
<organism evidence="7 8">
    <name type="scientific">Curvularia clavata</name>
    <dbReference type="NCBI Taxonomy" id="95742"/>
    <lineage>
        <taxon>Eukaryota</taxon>
        <taxon>Fungi</taxon>
        <taxon>Dikarya</taxon>
        <taxon>Ascomycota</taxon>
        <taxon>Pezizomycotina</taxon>
        <taxon>Dothideomycetes</taxon>
        <taxon>Pleosporomycetidae</taxon>
        <taxon>Pleosporales</taxon>
        <taxon>Pleosporineae</taxon>
        <taxon>Pleosporaceae</taxon>
        <taxon>Curvularia</taxon>
    </lineage>
</organism>
<dbReference type="InterPro" id="IPR013708">
    <property type="entry name" value="Shikimate_DH-bd_N"/>
</dbReference>
<feature type="domain" description="SDH C-terminal" evidence="6">
    <location>
        <begin position="787"/>
        <end position="816"/>
    </location>
</feature>
<accession>A0A9Q9DXF4</accession>
<dbReference type="GO" id="GO:0009423">
    <property type="term" value="P:chorismate biosynthetic process"/>
    <property type="evidence" value="ECO:0007669"/>
    <property type="project" value="TreeGrafter"/>
</dbReference>
<evidence type="ECO:0000259" key="6">
    <source>
        <dbReference type="Pfam" id="PF18317"/>
    </source>
</evidence>
<dbReference type="SUPFAM" id="SSF52540">
    <property type="entry name" value="P-loop containing nucleoside triphosphate hydrolases"/>
    <property type="match status" value="1"/>
</dbReference>
<dbReference type="InterPro" id="IPR001381">
    <property type="entry name" value="DHquinase_I"/>
</dbReference>
<evidence type="ECO:0000256" key="3">
    <source>
        <dbReference type="SAM" id="MobiDB-lite"/>
    </source>
</evidence>
<dbReference type="GO" id="GO:0019632">
    <property type="term" value="P:shikimate metabolic process"/>
    <property type="evidence" value="ECO:0007669"/>
    <property type="project" value="TreeGrafter"/>
</dbReference>
<dbReference type="Gene3D" id="3.40.50.10860">
    <property type="entry name" value="Leucine Dehydrogenase, chain A, domain 1"/>
    <property type="match status" value="1"/>
</dbReference>
<protein>
    <recommendedName>
        <fullName evidence="9">Quinate repressor protein</fullName>
    </recommendedName>
</protein>
<dbReference type="Gene3D" id="3.40.50.720">
    <property type="entry name" value="NAD(P)-binding Rossmann-like Domain"/>
    <property type="match status" value="1"/>
</dbReference>
<comment type="similarity">
    <text evidence="1">In the 2nd section; belongs to the type-I 3-dehydroquinase family.</text>
</comment>
<evidence type="ECO:0000313" key="7">
    <source>
        <dbReference type="EMBL" id="USP82882.1"/>
    </source>
</evidence>
<dbReference type="CDD" id="cd00502">
    <property type="entry name" value="DHQase_I"/>
    <property type="match status" value="1"/>
</dbReference>
<dbReference type="Gene3D" id="3.40.50.300">
    <property type="entry name" value="P-loop containing nucleotide triphosphate hydrolases"/>
    <property type="match status" value="1"/>
</dbReference>
<dbReference type="Gene3D" id="3.20.20.70">
    <property type="entry name" value="Aldolase class I"/>
    <property type="match status" value="1"/>
</dbReference>
<dbReference type="EMBL" id="CP089281">
    <property type="protein sequence ID" value="USP82882.1"/>
    <property type="molecule type" value="Genomic_DNA"/>
</dbReference>
<dbReference type="VEuPathDB" id="FungiDB:yc1106_10156"/>
<dbReference type="Proteomes" id="UP001056012">
    <property type="component" value="Chromosome 8"/>
</dbReference>
<feature type="region of interest" description="Disordered" evidence="3">
    <location>
        <begin position="1"/>
        <end position="36"/>
    </location>
</feature>
<dbReference type="PANTHER" id="PTHR21089:SF1">
    <property type="entry name" value="BIFUNCTIONAL 3-DEHYDROQUINATE DEHYDRATASE_SHIKIMATE DEHYDROGENASE, CHLOROPLASTIC"/>
    <property type="match status" value="1"/>
</dbReference>
<dbReference type="InterPro" id="IPR036291">
    <property type="entry name" value="NAD(P)-bd_dom_sf"/>
</dbReference>
<dbReference type="Pfam" id="PF01488">
    <property type="entry name" value="Shikimate_DH"/>
    <property type="match status" value="1"/>
</dbReference>
<evidence type="ECO:0000259" key="4">
    <source>
        <dbReference type="Pfam" id="PF01488"/>
    </source>
</evidence>